<reference evidence="2 3" key="1">
    <citation type="submission" date="2017-06" db="EMBL/GenBank/DDBJ databases">
        <authorList>
            <person name="Kim H.J."/>
            <person name="Triplett B.A."/>
        </authorList>
    </citation>
    <scope>NUCLEOTIDE SEQUENCE [LARGE SCALE GENOMIC DNA]</scope>
    <source>
        <strain evidence="2 3">DSM 22179</strain>
    </source>
</reference>
<name>A0A212TZ80_9MICO</name>
<feature type="transmembrane region" description="Helical" evidence="1">
    <location>
        <begin position="72"/>
        <end position="99"/>
    </location>
</feature>
<proteinExistence type="predicted"/>
<keyword evidence="3" id="KW-1185">Reference proteome</keyword>
<evidence type="ECO:0000313" key="2">
    <source>
        <dbReference type="EMBL" id="SNC71315.1"/>
    </source>
</evidence>
<accession>A0A212TZ80</accession>
<feature type="transmembrane region" description="Helical" evidence="1">
    <location>
        <begin position="111"/>
        <end position="132"/>
    </location>
</feature>
<sequence length="185" mass="20229">MRTWARAWVHVMVPRVDRGRFLEEWQANVQGAEELGLATAEVEGAAVRQALRQRERWVVESLALEHGVGAAVLWWLVAVFLVVGTGVNGAFALVLLGLLQGWVVTRSEHRTGLLAVLLVGELLGTVVGGRLFGMGITAADDPAPDPWYLSLWWPLLGLGALCFLVFWAVVALEVRRQALTEAARA</sequence>
<keyword evidence="1" id="KW-0812">Transmembrane</keyword>
<keyword evidence="1" id="KW-1133">Transmembrane helix</keyword>
<keyword evidence="1" id="KW-0472">Membrane</keyword>
<evidence type="ECO:0000256" key="1">
    <source>
        <dbReference type="SAM" id="Phobius"/>
    </source>
</evidence>
<dbReference type="EMBL" id="FYEZ01000002">
    <property type="protein sequence ID" value="SNC71315.1"/>
    <property type="molecule type" value="Genomic_DNA"/>
</dbReference>
<dbReference type="Proteomes" id="UP000198122">
    <property type="component" value="Unassembled WGS sequence"/>
</dbReference>
<dbReference type="AlphaFoldDB" id="A0A212TZ80"/>
<organism evidence="2 3">
    <name type="scientific">Kytococcus aerolatus</name>
    <dbReference type="NCBI Taxonomy" id="592308"/>
    <lineage>
        <taxon>Bacteria</taxon>
        <taxon>Bacillati</taxon>
        <taxon>Actinomycetota</taxon>
        <taxon>Actinomycetes</taxon>
        <taxon>Micrococcales</taxon>
        <taxon>Kytococcaceae</taxon>
        <taxon>Kytococcus</taxon>
    </lineage>
</organism>
<gene>
    <name evidence="2" type="ORF">SAMN05445756_1425</name>
</gene>
<evidence type="ECO:0000313" key="3">
    <source>
        <dbReference type="Proteomes" id="UP000198122"/>
    </source>
</evidence>
<feature type="transmembrane region" description="Helical" evidence="1">
    <location>
        <begin position="152"/>
        <end position="174"/>
    </location>
</feature>
<protein>
    <submittedName>
        <fullName evidence="2">Uncharacterized protein</fullName>
    </submittedName>
</protein>